<feature type="compositionally biased region" description="Polar residues" evidence="1">
    <location>
        <begin position="269"/>
        <end position="301"/>
    </location>
</feature>
<evidence type="ECO:0000313" key="3">
    <source>
        <dbReference type="Proteomes" id="UP000039865"/>
    </source>
</evidence>
<proteinExistence type="predicted"/>
<name>A0A078AH91_STYLE</name>
<organism evidence="2 3">
    <name type="scientific">Stylonychia lemnae</name>
    <name type="common">Ciliate</name>
    <dbReference type="NCBI Taxonomy" id="5949"/>
    <lineage>
        <taxon>Eukaryota</taxon>
        <taxon>Sar</taxon>
        <taxon>Alveolata</taxon>
        <taxon>Ciliophora</taxon>
        <taxon>Intramacronucleata</taxon>
        <taxon>Spirotrichea</taxon>
        <taxon>Stichotrichia</taxon>
        <taxon>Sporadotrichida</taxon>
        <taxon>Oxytrichidae</taxon>
        <taxon>Stylonychinae</taxon>
        <taxon>Stylonychia</taxon>
    </lineage>
</organism>
<protein>
    <submittedName>
        <fullName evidence="2">Uncharacterized protein</fullName>
    </submittedName>
</protein>
<evidence type="ECO:0000313" key="2">
    <source>
        <dbReference type="EMBL" id="CDW81655.1"/>
    </source>
</evidence>
<dbReference type="Proteomes" id="UP000039865">
    <property type="component" value="Unassembled WGS sequence"/>
</dbReference>
<keyword evidence="3" id="KW-1185">Reference proteome</keyword>
<dbReference type="AlphaFoldDB" id="A0A078AH91"/>
<evidence type="ECO:0000256" key="1">
    <source>
        <dbReference type="SAM" id="MobiDB-lite"/>
    </source>
</evidence>
<dbReference type="InParanoid" id="A0A078AH91"/>
<feature type="region of interest" description="Disordered" evidence="1">
    <location>
        <begin position="229"/>
        <end position="322"/>
    </location>
</feature>
<accession>A0A078AH91</accession>
<dbReference type="EMBL" id="CCKQ01010147">
    <property type="protein sequence ID" value="CDW81655.1"/>
    <property type="molecule type" value="Genomic_DNA"/>
</dbReference>
<feature type="compositionally biased region" description="Polar residues" evidence="1">
    <location>
        <begin position="232"/>
        <end position="243"/>
    </location>
</feature>
<reference evidence="2 3" key="1">
    <citation type="submission" date="2014-06" db="EMBL/GenBank/DDBJ databases">
        <authorList>
            <person name="Swart Estienne"/>
        </authorList>
    </citation>
    <scope>NUCLEOTIDE SEQUENCE [LARGE SCALE GENOMIC DNA]</scope>
    <source>
        <strain evidence="2 3">130c</strain>
    </source>
</reference>
<gene>
    <name evidence="2" type="primary">Contig12676.g13529</name>
    <name evidence="2" type="ORF">STYLEM_10678</name>
</gene>
<sequence>MNVDDMKVLECFQSMHQYLAFQTRTTSLPIMEQEKLVKITQFCEGLKPSLQFREDLINTMALNMHQAQEQCQYALNQTRNDTVLNQWWWDDKRINTDSINCQTLIADIKEEQEYGIVTNVATDLSLAQMENEVTAVCNEFTVQVFKRQCSKRILDAGILFLFEDDQLEQQCNQMSSAIETCEQSGPNLINRYYEIVLKKYLEEYGKLTVNNYFDDALLKIQNTMKKQLEVKPQQQNQDSNSIVNPSNQQSESQEQSNQPSQQEKSESNTDSTNQASGDQSSKLAQKNQQTESVIISNQSDNFAGYDENDDEEFNSVPLDIPI</sequence>
<feature type="compositionally biased region" description="Low complexity" evidence="1">
    <location>
        <begin position="244"/>
        <end position="262"/>
    </location>
</feature>